<evidence type="ECO:0000256" key="9">
    <source>
        <dbReference type="SAM" id="MobiDB-lite"/>
    </source>
</evidence>
<feature type="coiled-coil region" evidence="8">
    <location>
        <begin position="548"/>
        <end position="575"/>
    </location>
</feature>
<name>A0A9P4N7Y0_9PLEO</name>
<keyword evidence="3" id="KW-0963">Cytoplasm</keyword>
<evidence type="ECO:0000256" key="7">
    <source>
        <dbReference type="ARBA" id="ARBA00023212"/>
    </source>
</evidence>
<dbReference type="Pfam" id="PF12455">
    <property type="entry name" value="Dynactin"/>
    <property type="match status" value="1"/>
</dbReference>
<accession>A0A9P4N7Y0</accession>
<gene>
    <name evidence="11" type="ORF">CC78DRAFT_617903</name>
</gene>
<dbReference type="OrthoDB" id="2130750at2759"/>
<evidence type="ECO:0000256" key="3">
    <source>
        <dbReference type="ARBA" id="ARBA00022490"/>
    </source>
</evidence>
<dbReference type="EMBL" id="ML986629">
    <property type="protein sequence ID" value="KAF2263231.1"/>
    <property type="molecule type" value="Genomic_DNA"/>
</dbReference>
<feature type="compositionally biased region" description="Low complexity" evidence="9">
    <location>
        <begin position="185"/>
        <end position="196"/>
    </location>
</feature>
<dbReference type="AlphaFoldDB" id="A0A9P4N7Y0"/>
<evidence type="ECO:0000256" key="2">
    <source>
        <dbReference type="ARBA" id="ARBA00011010"/>
    </source>
</evidence>
<evidence type="ECO:0000259" key="10">
    <source>
        <dbReference type="PROSITE" id="PS00845"/>
    </source>
</evidence>
<dbReference type="InterPro" id="IPR036859">
    <property type="entry name" value="CAP-Gly_dom_sf"/>
</dbReference>
<keyword evidence="6 8" id="KW-0175">Coiled coil</keyword>
<reference evidence="12" key="1">
    <citation type="journal article" date="2020" name="Stud. Mycol.">
        <title>101 Dothideomycetes genomes: A test case for predicting lifestyles and emergence of pathogens.</title>
        <authorList>
            <person name="Haridas S."/>
            <person name="Albert R."/>
            <person name="Binder M."/>
            <person name="Bloem J."/>
            <person name="LaButti K."/>
            <person name="Salamov A."/>
            <person name="Andreopoulos B."/>
            <person name="Baker S."/>
            <person name="Barry K."/>
            <person name="Bills G."/>
            <person name="Bluhm B."/>
            <person name="Cannon C."/>
            <person name="Castanera R."/>
            <person name="Culley D."/>
            <person name="Daum C."/>
            <person name="Ezra D."/>
            <person name="Gonzalez J."/>
            <person name="Henrissat B."/>
            <person name="Kuo A."/>
            <person name="Liang C."/>
            <person name="Lipzen A."/>
            <person name="Lutzoni F."/>
            <person name="Magnuson J."/>
            <person name="Mondo S."/>
            <person name="Nolan M."/>
            <person name="Ohm R."/>
            <person name="Pangilinan J."/>
            <person name="Park H.-J."/>
            <person name="Ramirez L."/>
            <person name="Alfaro M."/>
            <person name="Sun H."/>
            <person name="Tritt A."/>
            <person name="Yoshinaga Y."/>
            <person name="Zwiers L.-H."/>
            <person name="Turgeon B."/>
            <person name="Goodwin S."/>
            <person name="Spatafora J."/>
            <person name="Crous P."/>
            <person name="Grigoriev I."/>
        </authorList>
    </citation>
    <scope>NUCLEOTIDE SEQUENCE [LARGE SCALE GENOMIC DNA]</scope>
    <source>
        <strain evidence="12">CBS 304.66</strain>
    </source>
</reference>
<dbReference type="InterPro" id="IPR022157">
    <property type="entry name" value="Dynactin"/>
</dbReference>
<feature type="compositionally biased region" description="Low complexity" evidence="9">
    <location>
        <begin position="163"/>
        <end position="173"/>
    </location>
</feature>
<dbReference type="SUPFAM" id="SSF74924">
    <property type="entry name" value="Cap-Gly domain"/>
    <property type="match status" value="1"/>
</dbReference>
<organism evidence="11 12">
    <name type="scientific">Lojkania enalia</name>
    <dbReference type="NCBI Taxonomy" id="147567"/>
    <lineage>
        <taxon>Eukaryota</taxon>
        <taxon>Fungi</taxon>
        <taxon>Dikarya</taxon>
        <taxon>Ascomycota</taxon>
        <taxon>Pezizomycotina</taxon>
        <taxon>Dothideomycetes</taxon>
        <taxon>Pleosporomycetidae</taxon>
        <taxon>Pleosporales</taxon>
        <taxon>Pleosporales incertae sedis</taxon>
        <taxon>Lojkania</taxon>
    </lineage>
</organism>
<keyword evidence="7" id="KW-0206">Cytoskeleton</keyword>
<feature type="compositionally biased region" description="Low complexity" evidence="9">
    <location>
        <begin position="89"/>
        <end position="101"/>
    </location>
</feature>
<comment type="caution">
    <text evidence="11">The sequence shown here is derived from an EMBL/GenBank/DDBJ whole genome shotgun (WGS) entry which is preliminary data.</text>
</comment>
<comment type="subcellular location">
    <subcellularLocation>
        <location evidence="1">Cytoplasm</location>
        <location evidence="1">Cytoskeleton</location>
    </subcellularLocation>
</comment>
<dbReference type="GO" id="GO:0005874">
    <property type="term" value="C:microtubule"/>
    <property type="evidence" value="ECO:0007669"/>
    <property type="project" value="UniProtKB-KW"/>
</dbReference>
<dbReference type="Pfam" id="PF01302">
    <property type="entry name" value="CAP_GLY"/>
    <property type="match status" value="1"/>
</dbReference>
<sequence length="1194" mass="134201">MMAEYRVGQTIEMNDGRKGIIRFMGDIHVAKGQFLGIELPDATGKNDGSVQGERYFECGTGHGLFVRPAGVTRIISQPAPPKPAPRPTSRPSSISTRPQSTVKPPIQTARQGTPTRPPSQTPKPRPSSISGPKTPMKAPAASSRLSMAAPSQLTSARPIPRRSSVATSSTVSSDRFARPQQHTRTTTTSSAASSSTVKNVRDPSVDTLETKIRVLEKQLAEYRDKVKGLEQAEAEKDRYSGIIQKLQTKMQAQHQEIMELKALAKGTEAEMERLSRTEAEHESFLELATLDREMAEVRAETAESELEQLKSRLEEQELELEILRSETELLTSDMSSDQKEAAGYYRLESERDRLKDALLRLKEITDETEAGLKSRIQELESDLAGLDDITAHRMSLQEQMITAEATIEDLRQQLNAADSYEEIVEELGDQNQHLKDRLAEKDLIIKDLENLKELNDELELHHVEQANELRAELEAREVELAEQNLKITEQDAVISEQDMLVSKFRDLVLDLQEKMTDAESSKMMSEEQAKDVTSRFNEVIELNRRLRNANLTSTVKTITSELQKLQANEAEEELDIVKHYLPDSPDIYKNDSLRAYFRAKRISFKSALTGSLLKGLSLQSGSVEYVEQPINDLLRLDSVYQLTSLDLRTAQFWSAVASSTLEQFIAFGPVYEELAPIEKTLERCLDSLKKDELNYQEMADSLRRSNQIVRAVTMDFRETLDTRPEDEIILRVSSIRAHLDSIKAAFEAIKSFLQNIGTSDEDEEDGTQEIMDMLALPIAASGESLVAVSKLIRTLNTLKDDSLCPRFPQGVEDVVDQEELLERTALSAQHLATDLIKRLVTNRTENPGPLPASQVLKHLGELHRTHFPNKDSFNMSNVIAKLNYWNEFASVLMNNVEIEHGPAPWAIRANEIEAQKKQSAEAERKLQILTAEHHATMLQIREREEIIDTKELEIEHLRAKHREAISKVEDLDRLEKELRQVTAERKALQMEIKAQQVEIQKLKDHNAMSERSETAEVRPATPSGSIQPPAQQLPAQPASGAFLTLVNALTNENHWLRSRENKEMFGYNLKAMFIKMRDSQVKNQARLRQEKADEMLAMTLSTVELSSIDFFEVVPTSQVKGKGASLHIPKPVGKRSAPGPLLLTKGAFNLDAHFDLEDDTFDDLSPIAEAFSADVLDVLEDIHDPVDAMNSISV</sequence>
<evidence type="ECO:0000256" key="6">
    <source>
        <dbReference type="ARBA" id="ARBA00023054"/>
    </source>
</evidence>
<protein>
    <recommendedName>
        <fullName evidence="10">CAP-Gly domain-containing protein</fullName>
    </recommendedName>
</protein>
<feature type="region of interest" description="Disordered" evidence="9">
    <location>
        <begin position="1005"/>
        <end position="1034"/>
    </location>
</feature>
<dbReference type="GO" id="GO:0030286">
    <property type="term" value="C:dynein complex"/>
    <property type="evidence" value="ECO:0007669"/>
    <property type="project" value="UniProtKB-KW"/>
</dbReference>
<feature type="coiled-coil region" evidence="8">
    <location>
        <begin position="205"/>
        <end position="367"/>
    </location>
</feature>
<dbReference type="PROSITE" id="PS00845">
    <property type="entry name" value="CAP_GLY_1"/>
    <property type="match status" value="1"/>
</dbReference>
<dbReference type="Proteomes" id="UP000800093">
    <property type="component" value="Unassembled WGS sequence"/>
</dbReference>
<dbReference type="InterPro" id="IPR000938">
    <property type="entry name" value="CAP-Gly_domain"/>
</dbReference>
<keyword evidence="4" id="KW-0493">Microtubule</keyword>
<dbReference type="Gene3D" id="2.30.30.190">
    <property type="entry name" value="CAP Gly-rich-like domain"/>
    <property type="match status" value="1"/>
</dbReference>
<evidence type="ECO:0000256" key="8">
    <source>
        <dbReference type="SAM" id="Coils"/>
    </source>
</evidence>
<feature type="coiled-coil region" evidence="8">
    <location>
        <begin position="393"/>
        <end position="491"/>
    </location>
</feature>
<feature type="region of interest" description="Disordered" evidence="9">
    <location>
        <begin position="75"/>
        <end position="203"/>
    </location>
</feature>
<evidence type="ECO:0000313" key="11">
    <source>
        <dbReference type="EMBL" id="KAF2263231.1"/>
    </source>
</evidence>
<dbReference type="PANTHER" id="PTHR18916">
    <property type="entry name" value="DYNACTIN 1-RELATED MICROTUBULE-BINDING"/>
    <property type="match status" value="1"/>
</dbReference>
<keyword evidence="12" id="KW-1185">Reference proteome</keyword>
<feature type="compositionally biased region" description="Pro residues" evidence="9">
    <location>
        <begin position="78"/>
        <end position="88"/>
    </location>
</feature>
<comment type="similarity">
    <text evidence="2">Belongs to the dynactin 150 kDa subunit family.</text>
</comment>
<evidence type="ECO:0000256" key="4">
    <source>
        <dbReference type="ARBA" id="ARBA00022701"/>
    </source>
</evidence>
<feature type="compositionally biased region" description="Basic and acidic residues" evidence="9">
    <location>
        <begin position="1005"/>
        <end position="1016"/>
    </location>
</feature>
<feature type="compositionally biased region" description="Pro residues" evidence="9">
    <location>
        <begin position="115"/>
        <end position="125"/>
    </location>
</feature>
<evidence type="ECO:0000256" key="1">
    <source>
        <dbReference type="ARBA" id="ARBA00004245"/>
    </source>
</evidence>
<feature type="compositionally biased region" description="Polar residues" evidence="9">
    <location>
        <begin position="143"/>
        <end position="155"/>
    </location>
</feature>
<keyword evidence="5" id="KW-0243">Dynein</keyword>
<evidence type="ECO:0000256" key="5">
    <source>
        <dbReference type="ARBA" id="ARBA00023017"/>
    </source>
</evidence>
<feature type="coiled-coil region" evidence="8">
    <location>
        <begin position="912"/>
        <end position="1005"/>
    </location>
</feature>
<proteinExistence type="inferred from homology"/>
<evidence type="ECO:0000313" key="12">
    <source>
        <dbReference type="Proteomes" id="UP000800093"/>
    </source>
</evidence>
<feature type="domain" description="CAP-Gly" evidence="10">
    <location>
        <begin position="25"/>
        <end position="56"/>
    </location>
</feature>
<dbReference type="SMART" id="SM01052">
    <property type="entry name" value="CAP_GLY"/>
    <property type="match status" value="1"/>
</dbReference>